<organism evidence="2 3">
    <name type="scientific">Photobacterium frigidiphilum</name>
    <dbReference type="NCBI Taxonomy" id="264736"/>
    <lineage>
        <taxon>Bacteria</taxon>
        <taxon>Pseudomonadati</taxon>
        <taxon>Pseudomonadota</taxon>
        <taxon>Gammaproteobacteria</taxon>
        <taxon>Vibrionales</taxon>
        <taxon>Vibrionaceae</taxon>
        <taxon>Photobacterium</taxon>
    </lineage>
</organism>
<comment type="caution">
    <text evidence="2">The sequence shown here is derived from an EMBL/GenBank/DDBJ whole genome shotgun (WGS) entry which is preliminary data.</text>
</comment>
<name>A0A2T3JA98_9GAMM</name>
<accession>A0A2T3JA98</accession>
<keyword evidence="1" id="KW-0472">Membrane</keyword>
<dbReference type="AlphaFoldDB" id="A0A2T3JA98"/>
<feature type="transmembrane region" description="Helical" evidence="1">
    <location>
        <begin position="12"/>
        <end position="29"/>
    </location>
</feature>
<keyword evidence="1" id="KW-0812">Transmembrane</keyword>
<evidence type="ECO:0000313" key="3">
    <source>
        <dbReference type="Proteomes" id="UP000240987"/>
    </source>
</evidence>
<keyword evidence="3" id="KW-1185">Reference proteome</keyword>
<dbReference type="EMBL" id="PYMJ01000027">
    <property type="protein sequence ID" value="PSU45770.1"/>
    <property type="molecule type" value="Genomic_DNA"/>
</dbReference>
<proteinExistence type="predicted"/>
<evidence type="ECO:0000313" key="2">
    <source>
        <dbReference type="EMBL" id="PSU45770.1"/>
    </source>
</evidence>
<keyword evidence="1" id="KW-1133">Transmembrane helix</keyword>
<sequence length="223" mass="24244">MSEAISNKKKGITLVVVLAAIVGVGVTLWPSSPPPAMDKAENYVNAFVEHRQVVAPLMPRKVAPVFVSLDADAEIIVSKTRDLSVATLKAEVASQDAKTRQSNQTISGTEDVSQALGLGRSLPQIQAVTTTIQPHRSEKKEEIQGLLSQVQLRSLISIDGKTTAWISLGNNDPIKVHPKMRLASLVIESVSSQGVFVREGDQRQFFPRRFHSMNKAVIAQQEG</sequence>
<dbReference type="Proteomes" id="UP000240987">
    <property type="component" value="Unassembled WGS sequence"/>
</dbReference>
<evidence type="ECO:0000256" key="1">
    <source>
        <dbReference type="SAM" id="Phobius"/>
    </source>
</evidence>
<reference evidence="2 3" key="1">
    <citation type="submission" date="2018-01" db="EMBL/GenBank/DDBJ databases">
        <title>Whole genome sequencing of Histamine producing bacteria.</title>
        <authorList>
            <person name="Butler K."/>
        </authorList>
    </citation>
    <scope>NUCLEOTIDE SEQUENCE [LARGE SCALE GENOMIC DNA]</scope>
    <source>
        <strain evidence="2 3">JCM 12947</strain>
    </source>
</reference>
<dbReference type="RefSeq" id="WP_107244531.1">
    <property type="nucleotide sequence ID" value="NZ_PYMJ01000027.1"/>
</dbReference>
<protein>
    <submittedName>
        <fullName evidence="2">Uncharacterized protein</fullName>
    </submittedName>
</protein>
<gene>
    <name evidence="2" type="ORF">C9J12_21255</name>
</gene>